<protein>
    <submittedName>
        <fullName evidence="1">Uncharacterized protein</fullName>
    </submittedName>
</protein>
<reference evidence="1 2" key="1">
    <citation type="submission" date="2016-03" db="EMBL/GenBank/DDBJ databases">
        <authorList>
            <person name="Ploux O."/>
        </authorList>
    </citation>
    <scope>NUCLEOTIDE SEQUENCE [LARGE SCALE GENOMIC DNA]</scope>
    <source>
        <strain evidence="1 2">LPB0076</strain>
    </source>
</reference>
<dbReference type="AlphaFoldDB" id="A0A1B9E4I6"/>
<accession>A0A1B9E4I6</accession>
<sequence>MLANNFVTVSKNTVNLNRLLQRMFVLSNNTVMKAIEHTKQIFKKIIHLIYATCTNDIIVYSKQASNIELFIVAFFVECNRLFIADSIAMNAVQKHYFNKIQAYTTFRNTIAEHRWFQIKKASTTLWFSNKTLSGIYPKQNRMHTNTKMASASSFLLLLGFYRQE</sequence>
<dbReference type="STRING" id="1763534.GCA_001831475_00920"/>
<dbReference type="EMBL" id="LVEP01000019">
    <property type="protein sequence ID" value="OCB76851.1"/>
    <property type="molecule type" value="Genomic_DNA"/>
</dbReference>
<comment type="caution">
    <text evidence="1">The sequence shown here is derived from an EMBL/GenBank/DDBJ whole genome shotgun (WGS) entry which is preliminary data.</text>
</comment>
<evidence type="ECO:0000313" key="2">
    <source>
        <dbReference type="Proteomes" id="UP000093510"/>
    </source>
</evidence>
<proteinExistence type="predicted"/>
<organism evidence="1 2">
    <name type="scientific">Flavobacterium crassostreae</name>
    <dbReference type="NCBI Taxonomy" id="1763534"/>
    <lineage>
        <taxon>Bacteria</taxon>
        <taxon>Pseudomonadati</taxon>
        <taxon>Bacteroidota</taxon>
        <taxon>Flavobacteriia</taxon>
        <taxon>Flavobacteriales</taxon>
        <taxon>Flavobacteriaceae</taxon>
        <taxon>Flavobacterium</taxon>
    </lineage>
</organism>
<evidence type="ECO:0000313" key="1">
    <source>
        <dbReference type="EMBL" id="OCB76851.1"/>
    </source>
</evidence>
<name>A0A1B9E4I6_9FLAO</name>
<dbReference type="Proteomes" id="UP000093510">
    <property type="component" value="Unassembled WGS sequence"/>
</dbReference>
<keyword evidence="2" id="KW-1185">Reference proteome</keyword>
<gene>
    <name evidence="1" type="ORF">LPBF_05405</name>
</gene>